<dbReference type="AlphaFoldDB" id="A0A485CFD5"/>
<organism evidence="2 3">
    <name type="scientific">Kluyvera cryocrescens</name>
    <name type="common">Kluyvera citrophila</name>
    <dbReference type="NCBI Taxonomy" id="580"/>
    <lineage>
        <taxon>Bacteria</taxon>
        <taxon>Pseudomonadati</taxon>
        <taxon>Pseudomonadota</taxon>
        <taxon>Gammaproteobacteria</taxon>
        <taxon>Enterobacterales</taxon>
        <taxon>Enterobacteriaceae</taxon>
        <taxon>Kluyvera</taxon>
    </lineage>
</organism>
<dbReference type="EMBL" id="CAADJD010000025">
    <property type="protein sequence ID" value="VFS83333.1"/>
    <property type="molecule type" value="Genomic_DNA"/>
</dbReference>
<proteinExistence type="predicted"/>
<feature type="region of interest" description="Disordered" evidence="1">
    <location>
        <begin position="43"/>
        <end position="69"/>
    </location>
</feature>
<reference evidence="2 3" key="1">
    <citation type="submission" date="2019-03" db="EMBL/GenBank/DDBJ databases">
        <authorList>
            <consortium name="Pathogen Informatics"/>
        </authorList>
    </citation>
    <scope>NUCLEOTIDE SEQUENCE [LARGE SCALE GENOMIC DNA]</scope>
    <source>
        <strain evidence="2 3">NCTC12993</strain>
    </source>
</reference>
<evidence type="ECO:0000313" key="3">
    <source>
        <dbReference type="Proteomes" id="UP000401081"/>
    </source>
</evidence>
<dbReference type="Proteomes" id="UP000401081">
    <property type="component" value="Unassembled WGS sequence"/>
</dbReference>
<keyword evidence="3" id="KW-1185">Reference proteome</keyword>
<evidence type="ECO:0000256" key="1">
    <source>
        <dbReference type="SAM" id="MobiDB-lite"/>
    </source>
</evidence>
<name>A0A485CFD5_KLUCR</name>
<gene>
    <name evidence="2" type="ORF">NCTC12993_06349</name>
</gene>
<evidence type="ECO:0000313" key="2">
    <source>
        <dbReference type="EMBL" id="VFS83333.1"/>
    </source>
</evidence>
<accession>A0A485CFD5</accession>
<protein>
    <submittedName>
        <fullName evidence="2">Uncharacterized protein</fullName>
    </submittedName>
</protein>
<sequence length="69" mass="7131">MHDAAAFGVAHIAGKFARAQQIAGKVDVKLSLPLFDADFSKPGWTQNTGGVDQPVAGTQPANGRCAPLL</sequence>